<organism evidence="2 3">
    <name type="scientific">Brassica cretica</name>
    <name type="common">Mustard</name>
    <dbReference type="NCBI Taxonomy" id="69181"/>
    <lineage>
        <taxon>Eukaryota</taxon>
        <taxon>Viridiplantae</taxon>
        <taxon>Streptophyta</taxon>
        <taxon>Embryophyta</taxon>
        <taxon>Tracheophyta</taxon>
        <taxon>Spermatophyta</taxon>
        <taxon>Magnoliopsida</taxon>
        <taxon>eudicotyledons</taxon>
        <taxon>Gunneridae</taxon>
        <taxon>Pentapetalae</taxon>
        <taxon>rosids</taxon>
        <taxon>malvids</taxon>
        <taxon>Brassicales</taxon>
        <taxon>Brassicaceae</taxon>
        <taxon>Brassiceae</taxon>
        <taxon>Brassica</taxon>
    </lineage>
</organism>
<accession>A0ABQ7DV72</accession>
<feature type="compositionally biased region" description="Low complexity" evidence="1">
    <location>
        <begin position="35"/>
        <end position="49"/>
    </location>
</feature>
<dbReference type="Proteomes" id="UP000266723">
    <property type="component" value="Unassembled WGS sequence"/>
</dbReference>
<gene>
    <name evidence="2" type="ORF">DY000_02030414</name>
</gene>
<proteinExistence type="predicted"/>
<sequence length="173" mass="19172">MTLRERKRRTQPQLHPFSACIPGSYSSHSPISQLATRQRSARATSTPARSSSHPFEVLLVVRFSTICKQKTNTASAPSILSLHPRQLQLTVPDQPARDPAAISSRDFNSNSFQLASVRGSLGGPVSTICKQKMPRFEPLDYAILNPSGENYLEWAMNTSVVLKSRGLGRERRP</sequence>
<evidence type="ECO:0000313" key="3">
    <source>
        <dbReference type="Proteomes" id="UP000266723"/>
    </source>
</evidence>
<keyword evidence="3" id="KW-1185">Reference proteome</keyword>
<evidence type="ECO:0008006" key="4">
    <source>
        <dbReference type="Google" id="ProtNLM"/>
    </source>
</evidence>
<feature type="compositionally biased region" description="Polar residues" evidence="1">
    <location>
        <begin position="24"/>
        <end position="34"/>
    </location>
</feature>
<evidence type="ECO:0000313" key="2">
    <source>
        <dbReference type="EMBL" id="KAF3581457.1"/>
    </source>
</evidence>
<feature type="region of interest" description="Disordered" evidence="1">
    <location>
        <begin position="1"/>
        <end position="49"/>
    </location>
</feature>
<protein>
    <recommendedName>
        <fullName evidence="4">Retrotransposon Copia-like N-terminal domain-containing protein</fullName>
    </recommendedName>
</protein>
<dbReference type="EMBL" id="QGKV02000649">
    <property type="protein sequence ID" value="KAF3581457.1"/>
    <property type="molecule type" value="Genomic_DNA"/>
</dbReference>
<feature type="compositionally biased region" description="Basic residues" evidence="1">
    <location>
        <begin position="1"/>
        <end position="10"/>
    </location>
</feature>
<reference evidence="2 3" key="1">
    <citation type="journal article" date="2020" name="BMC Genomics">
        <title>Intraspecific diversification of the crop wild relative Brassica cretica Lam. using demographic model selection.</title>
        <authorList>
            <person name="Kioukis A."/>
            <person name="Michalopoulou V.A."/>
            <person name="Briers L."/>
            <person name="Pirintsos S."/>
            <person name="Studholme D.J."/>
            <person name="Pavlidis P."/>
            <person name="Sarris P.F."/>
        </authorList>
    </citation>
    <scope>NUCLEOTIDE SEQUENCE [LARGE SCALE GENOMIC DNA]</scope>
    <source>
        <strain evidence="3">cv. PFS-1207/04</strain>
    </source>
</reference>
<evidence type="ECO:0000256" key="1">
    <source>
        <dbReference type="SAM" id="MobiDB-lite"/>
    </source>
</evidence>
<comment type="caution">
    <text evidence="2">The sequence shown here is derived from an EMBL/GenBank/DDBJ whole genome shotgun (WGS) entry which is preliminary data.</text>
</comment>
<name>A0ABQ7DV72_BRACR</name>